<reference evidence="2 3" key="1">
    <citation type="submission" date="2024-11" db="EMBL/GenBank/DDBJ databases">
        <title>A near-complete genome assembly of Cinchona calisaya.</title>
        <authorList>
            <person name="Lian D.C."/>
            <person name="Zhao X.W."/>
            <person name="Wei L."/>
        </authorList>
    </citation>
    <scope>NUCLEOTIDE SEQUENCE [LARGE SCALE GENOMIC DNA]</scope>
    <source>
        <tissue evidence="2">Nenye</tissue>
    </source>
</reference>
<protein>
    <recommendedName>
        <fullName evidence="1">F-box/LRR-repeat protein 15/At3g58940/PEG3-like LRR domain-containing protein</fullName>
    </recommendedName>
</protein>
<dbReference type="Pfam" id="PF24758">
    <property type="entry name" value="LRR_At5g56370"/>
    <property type="match status" value="1"/>
</dbReference>
<gene>
    <name evidence="2" type="ORF">ACH5RR_012049</name>
</gene>
<evidence type="ECO:0000313" key="2">
    <source>
        <dbReference type="EMBL" id="KAL3527393.1"/>
    </source>
</evidence>
<dbReference type="AlphaFoldDB" id="A0ABD3A883"/>
<sequence length="384" mass="42129">MFKDKENLVVPLRVAFAEVTCELGLKMKRSSGSFKGSIRRGGGLAVAVHDEDQACVAAVQYNAVATCALKSTLSANNPSQFAAVQSCVAAVKIKNAIMVVNSTTSLWSAIKAHKVLAHIDNKYLTLSRDVVHNSIAVDTSKFTSNLATQGNYIVFPLDFEVDGGAIGPSRYILALSSTANTMGKVGRTPLVMRENMLGNEPLLSSNPTLDNNLMDVDDDPINSNLSDDGPINETIDTPISDDTCEAGRTSVPSKLWIDLWVYVARVDFDASVVLDKVLFDLDKFSRDEIDKWIQDAFARRVQRLELNLLEYSKMFCQLLEAYTFSFRSFGLKSHSDYCGGHPCALVDFKSLRTLSLISVNVSGEVLGLLLHRCPFLECLVVRTI</sequence>
<accession>A0ABD3A883</accession>
<dbReference type="PANTHER" id="PTHR31639">
    <property type="entry name" value="F-BOX PROTEIN-LIKE"/>
    <property type="match status" value="1"/>
</dbReference>
<proteinExistence type="predicted"/>
<organism evidence="2 3">
    <name type="scientific">Cinchona calisaya</name>
    <dbReference type="NCBI Taxonomy" id="153742"/>
    <lineage>
        <taxon>Eukaryota</taxon>
        <taxon>Viridiplantae</taxon>
        <taxon>Streptophyta</taxon>
        <taxon>Embryophyta</taxon>
        <taxon>Tracheophyta</taxon>
        <taxon>Spermatophyta</taxon>
        <taxon>Magnoliopsida</taxon>
        <taxon>eudicotyledons</taxon>
        <taxon>Gunneridae</taxon>
        <taxon>Pentapetalae</taxon>
        <taxon>asterids</taxon>
        <taxon>lamiids</taxon>
        <taxon>Gentianales</taxon>
        <taxon>Rubiaceae</taxon>
        <taxon>Cinchonoideae</taxon>
        <taxon>Cinchoneae</taxon>
        <taxon>Cinchona</taxon>
    </lineage>
</organism>
<evidence type="ECO:0000313" key="3">
    <source>
        <dbReference type="Proteomes" id="UP001630127"/>
    </source>
</evidence>
<dbReference type="EMBL" id="JBJUIK010000005">
    <property type="protein sequence ID" value="KAL3527393.1"/>
    <property type="molecule type" value="Genomic_DNA"/>
</dbReference>
<dbReference type="PANTHER" id="PTHR31639:SF100">
    <property type="entry name" value="OS07G0160500 PROTEIN"/>
    <property type="match status" value="1"/>
</dbReference>
<dbReference type="Proteomes" id="UP001630127">
    <property type="component" value="Unassembled WGS sequence"/>
</dbReference>
<dbReference type="InterPro" id="IPR055411">
    <property type="entry name" value="LRR_FXL15/At3g58940/PEG3-like"/>
</dbReference>
<name>A0ABD3A883_9GENT</name>
<evidence type="ECO:0000259" key="1">
    <source>
        <dbReference type="Pfam" id="PF24758"/>
    </source>
</evidence>
<feature type="domain" description="F-box/LRR-repeat protein 15/At3g58940/PEG3-like LRR" evidence="1">
    <location>
        <begin position="289"/>
        <end position="381"/>
    </location>
</feature>
<comment type="caution">
    <text evidence="2">The sequence shown here is derived from an EMBL/GenBank/DDBJ whole genome shotgun (WGS) entry which is preliminary data.</text>
</comment>
<keyword evidence="3" id="KW-1185">Reference proteome</keyword>